<evidence type="ECO:0000313" key="2">
    <source>
        <dbReference type="EMBL" id="CAL8109895.1"/>
    </source>
</evidence>
<proteinExistence type="predicted"/>
<accession>A0ABP1QU88</accession>
<name>A0ABP1QU88_9HEXA</name>
<dbReference type="Proteomes" id="UP001642540">
    <property type="component" value="Unassembled WGS sequence"/>
</dbReference>
<dbReference type="EMBL" id="CAXLJM020000042">
    <property type="protein sequence ID" value="CAL8109895.1"/>
    <property type="molecule type" value="Genomic_DNA"/>
</dbReference>
<organism evidence="2 3">
    <name type="scientific">Orchesella dallaii</name>
    <dbReference type="NCBI Taxonomy" id="48710"/>
    <lineage>
        <taxon>Eukaryota</taxon>
        <taxon>Metazoa</taxon>
        <taxon>Ecdysozoa</taxon>
        <taxon>Arthropoda</taxon>
        <taxon>Hexapoda</taxon>
        <taxon>Collembola</taxon>
        <taxon>Entomobryomorpha</taxon>
        <taxon>Entomobryoidea</taxon>
        <taxon>Orchesellidae</taxon>
        <taxon>Orchesellinae</taxon>
        <taxon>Orchesella</taxon>
    </lineage>
</organism>
<reference evidence="2 3" key="1">
    <citation type="submission" date="2024-08" db="EMBL/GenBank/DDBJ databases">
        <authorList>
            <person name="Cucini C."/>
            <person name="Frati F."/>
        </authorList>
    </citation>
    <scope>NUCLEOTIDE SEQUENCE [LARGE SCALE GENOMIC DNA]</scope>
</reference>
<feature type="region of interest" description="Disordered" evidence="1">
    <location>
        <begin position="1"/>
        <end position="22"/>
    </location>
</feature>
<evidence type="ECO:0000256" key="1">
    <source>
        <dbReference type="SAM" id="MobiDB-lite"/>
    </source>
</evidence>
<sequence>MRHPNPPYTTTVTPTIPSPPPASQVQDLGYQLFVGFEPAHQPSFANLENHQAPHFGYQTTHNLALQNYFGYHQPEVELDPLSAQFQLLNEFGSNFSKITNR</sequence>
<protein>
    <submittedName>
        <fullName evidence="2">Uncharacterized protein</fullName>
    </submittedName>
</protein>
<gene>
    <name evidence="2" type="ORF">ODALV1_LOCUS13784</name>
</gene>
<comment type="caution">
    <text evidence="2">The sequence shown here is derived from an EMBL/GenBank/DDBJ whole genome shotgun (WGS) entry which is preliminary data.</text>
</comment>
<keyword evidence="3" id="KW-1185">Reference proteome</keyword>
<evidence type="ECO:0000313" key="3">
    <source>
        <dbReference type="Proteomes" id="UP001642540"/>
    </source>
</evidence>